<evidence type="ECO:0000256" key="19">
    <source>
        <dbReference type="SAM" id="Phobius"/>
    </source>
</evidence>
<evidence type="ECO:0000256" key="7">
    <source>
        <dbReference type="ARBA" id="ARBA00022664"/>
    </source>
</evidence>
<comment type="function">
    <text evidence="17">Required for pre-mRNA splicing.</text>
</comment>
<keyword evidence="13 19" id="KW-0472">Membrane</keyword>
<name>A0ABP0R9C5_9DINO</name>
<reference evidence="20 21" key="1">
    <citation type="submission" date="2024-02" db="EMBL/GenBank/DDBJ databases">
        <authorList>
            <person name="Chen Y."/>
            <person name="Shah S."/>
            <person name="Dougan E. K."/>
            <person name="Thang M."/>
            <person name="Chan C."/>
        </authorList>
    </citation>
    <scope>NUCLEOTIDE SEQUENCE [LARGE SCALE GENOMIC DNA]</scope>
</reference>
<dbReference type="Pfam" id="PF03371">
    <property type="entry name" value="PRP38"/>
    <property type="match status" value="1"/>
</dbReference>
<comment type="caution">
    <text evidence="20">The sequence shown here is derived from an EMBL/GenBank/DDBJ whole genome shotgun (WGS) entry which is preliminary data.</text>
</comment>
<proteinExistence type="inferred from homology"/>
<protein>
    <recommendedName>
        <fullName evidence="17">Pre-mRNA-splicing factor 38</fullName>
    </recommendedName>
</protein>
<evidence type="ECO:0000256" key="1">
    <source>
        <dbReference type="ARBA" id="ARBA00004123"/>
    </source>
</evidence>
<feature type="region of interest" description="Disordered" evidence="18">
    <location>
        <begin position="388"/>
        <end position="411"/>
    </location>
</feature>
<dbReference type="PANTHER" id="PTHR28286:SF2">
    <property type="entry name" value="BACTERIORHODOPSIN _OPSIN, NOPA (EUROFUNG)"/>
    <property type="match status" value="1"/>
</dbReference>
<evidence type="ECO:0000256" key="16">
    <source>
        <dbReference type="ARBA" id="ARBA00023242"/>
    </source>
</evidence>
<keyword evidence="10" id="KW-0681">Retinal protein</keyword>
<evidence type="ECO:0000256" key="3">
    <source>
        <dbReference type="ARBA" id="ARBA00006164"/>
    </source>
</evidence>
<accession>A0ABP0R9C5</accession>
<evidence type="ECO:0000256" key="15">
    <source>
        <dbReference type="ARBA" id="ARBA00023187"/>
    </source>
</evidence>
<evidence type="ECO:0000256" key="4">
    <source>
        <dbReference type="ARBA" id="ARBA00008130"/>
    </source>
</evidence>
<dbReference type="EMBL" id="CAXAMM010040873">
    <property type="protein sequence ID" value="CAK9095931.1"/>
    <property type="molecule type" value="Genomic_DNA"/>
</dbReference>
<evidence type="ECO:0000256" key="18">
    <source>
        <dbReference type="SAM" id="MobiDB-lite"/>
    </source>
</evidence>
<dbReference type="SUPFAM" id="SSF81321">
    <property type="entry name" value="Family A G protein-coupled receptor-like"/>
    <property type="match status" value="1"/>
</dbReference>
<feature type="transmembrane region" description="Helical" evidence="19">
    <location>
        <begin position="111"/>
        <end position="132"/>
    </location>
</feature>
<dbReference type="Proteomes" id="UP001642464">
    <property type="component" value="Unassembled WGS sequence"/>
</dbReference>
<gene>
    <name evidence="20" type="ORF">SCF082_LOCUS45047</name>
</gene>
<feature type="transmembrane region" description="Helical" evidence="19">
    <location>
        <begin position="21"/>
        <end position="44"/>
    </location>
</feature>
<keyword evidence="14" id="KW-0675">Receptor</keyword>
<comment type="similarity">
    <text evidence="4">Belongs to the archaeal/bacterial/fungal opsin family.</text>
</comment>
<organism evidence="20 21">
    <name type="scientific">Durusdinium trenchii</name>
    <dbReference type="NCBI Taxonomy" id="1381693"/>
    <lineage>
        <taxon>Eukaryota</taxon>
        <taxon>Sar</taxon>
        <taxon>Alveolata</taxon>
        <taxon>Dinophyceae</taxon>
        <taxon>Suessiales</taxon>
        <taxon>Symbiodiniaceae</taxon>
        <taxon>Durusdinium</taxon>
    </lineage>
</organism>
<feature type="compositionally biased region" description="Polar residues" evidence="18">
    <location>
        <begin position="393"/>
        <end position="405"/>
    </location>
</feature>
<sequence>MNLRKNMFDSFSGWSYKFSHWVAWVVHILFSLASLLLLILWITQEHPEDYVVTFFVVTIASLAYFAKVTGMGEATIAGRKVPIIRYIDWVATTPLMLFELCMIGGAEKHTFFMVIGSDLMMLMGGIVSAVIVPKAKVGLKIFWCGISLLFFGLMIAALQVGVANGTVKKRPPDVQQLFSQLEWLTIVSWTGYPIVVILGRAHAGLISKGVEDALLGMLDCIAKIGMEGFVIAACSAEGAQCHVKDYTSAPTEAWRWLRNFLFDTEVFRPTGGPTSVPMSMGDWVEHLLTDDKYYDTVLPRLPLGLKREMALELVQLPELRQAYSKHRCRFDQHRLIGARVRVLRGTTWHYAQVLSSCVMGRSLVVDVQLEDGSQEEVPCGLVRLQEPRPRGSWQRSRSPKLQGSPRTEEKLREEYLRRDREKAVTEDKNDYFKPIPKLKKMLMTKDQSLRNVAPDRVGVTPVVKLLKEPREPKEVHREPREAPRGETSSRQLLLEVVQKYSSGSAARHDRLEYHDWHRAVNSGNEVLAPETIRLG</sequence>
<evidence type="ECO:0000256" key="13">
    <source>
        <dbReference type="ARBA" id="ARBA00023136"/>
    </source>
</evidence>
<evidence type="ECO:0000256" key="9">
    <source>
        <dbReference type="ARBA" id="ARBA00022728"/>
    </source>
</evidence>
<dbReference type="SMART" id="SM01021">
    <property type="entry name" value="Bac_rhodopsin"/>
    <property type="match status" value="1"/>
</dbReference>
<feature type="compositionally biased region" description="Basic and acidic residues" evidence="18">
    <location>
        <begin position="469"/>
        <end position="484"/>
    </location>
</feature>
<evidence type="ECO:0000256" key="12">
    <source>
        <dbReference type="ARBA" id="ARBA00022991"/>
    </source>
</evidence>
<keyword evidence="15 17" id="KW-0508">mRNA splicing</keyword>
<dbReference type="CDD" id="cd14965">
    <property type="entry name" value="7tm_Opsins_type1"/>
    <property type="match status" value="1"/>
</dbReference>
<keyword evidence="12" id="KW-0157">Chromophore</keyword>
<keyword evidence="21" id="KW-1185">Reference proteome</keyword>
<keyword evidence="5" id="KW-0600">Photoreceptor protein</keyword>
<dbReference type="Gene3D" id="1.20.1070.10">
    <property type="entry name" value="Rhodopsin 7-helix transmembrane proteins"/>
    <property type="match status" value="1"/>
</dbReference>
<feature type="transmembrane region" description="Helical" evidence="19">
    <location>
        <begin position="86"/>
        <end position="105"/>
    </location>
</feature>
<evidence type="ECO:0000256" key="8">
    <source>
        <dbReference type="ARBA" id="ARBA00022692"/>
    </source>
</evidence>
<keyword evidence="7 17" id="KW-0507">mRNA processing</keyword>
<evidence type="ECO:0000256" key="5">
    <source>
        <dbReference type="ARBA" id="ARBA00022543"/>
    </source>
</evidence>
<keyword evidence="6" id="KW-0716">Sensory transduction</keyword>
<evidence type="ECO:0000256" key="10">
    <source>
        <dbReference type="ARBA" id="ARBA00022925"/>
    </source>
</evidence>
<keyword evidence="16 17" id="KW-0539">Nucleus</keyword>
<evidence type="ECO:0000256" key="11">
    <source>
        <dbReference type="ARBA" id="ARBA00022989"/>
    </source>
</evidence>
<evidence type="ECO:0000256" key="17">
    <source>
        <dbReference type="RuleBase" id="RU367025"/>
    </source>
</evidence>
<evidence type="ECO:0000256" key="14">
    <source>
        <dbReference type="ARBA" id="ARBA00023170"/>
    </source>
</evidence>
<comment type="subcellular location">
    <subcellularLocation>
        <location evidence="2">Membrane</location>
        <topology evidence="2">Multi-pass membrane protein</topology>
    </subcellularLocation>
    <subcellularLocation>
        <location evidence="1 17">Nucleus</location>
    </subcellularLocation>
</comment>
<evidence type="ECO:0000313" key="21">
    <source>
        <dbReference type="Proteomes" id="UP001642464"/>
    </source>
</evidence>
<dbReference type="InterPro" id="IPR001425">
    <property type="entry name" value="Arc/bac/fun_rhodopsins"/>
</dbReference>
<keyword evidence="11 19" id="KW-1133">Transmembrane helix</keyword>
<evidence type="ECO:0000256" key="6">
    <source>
        <dbReference type="ARBA" id="ARBA00022606"/>
    </source>
</evidence>
<keyword evidence="9 17" id="KW-0747">Spliceosome</keyword>
<dbReference type="InterPro" id="IPR005037">
    <property type="entry name" value="PRP38"/>
</dbReference>
<dbReference type="PANTHER" id="PTHR28286">
    <property type="match status" value="1"/>
</dbReference>
<keyword evidence="8 19" id="KW-0812">Transmembrane</keyword>
<evidence type="ECO:0000313" key="20">
    <source>
        <dbReference type="EMBL" id="CAK9095931.1"/>
    </source>
</evidence>
<feature type="transmembrane region" description="Helical" evidence="19">
    <location>
        <begin position="141"/>
        <end position="161"/>
    </location>
</feature>
<comment type="similarity">
    <text evidence="3 17">Belongs to the PRP38 family.</text>
</comment>
<dbReference type="PRINTS" id="PR00251">
    <property type="entry name" value="BACTRLOPSIN"/>
</dbReference>
<evidence type="ECO:0000256" key="2">
    <source>
        <dbReference type="ARBA" id="ARBA00004141"/>
    </source>
</evidence>
<feature type="region of interest" description="Disordered" evidence="18">
    <location>
        <begin position="469"/>
        <end position="491"/>
    </location>
</feature>
<dbReference type="Pfam" id="PF01036">
    <property type="entry name" value="Bac_rhodopsin"/>
    <property type="match status" value="1"/>
</dbReference>
<feature type="transmembrane region" description="Helical" evidence="19">
    <location>
        <begin position="50"/>
        <end position="66"/>
    </location>
</feature>